<reference evidence="1" key="2">
    <citation type="submission" date="2020-09" db="EMBL/GenBank/DDBJ databases">
        <authorList>
            <person name="Sun Q."/>
            <person name="Ohkuma M."/>
        </authorList>
    </citation>
    <scope>NUCLEOTIDE SEQUENCE</scope>
    <source>
        <strain evidence="1">JCM 17251</strain>
    </source>
</reference>
<organism evidence="1 2">
    <name type="scientific">Oceanobacillus indicireducens</name>
    <dbReference type="NCBI Taxonomy" id="1004261"/>
    <lineage>
        <taxon>Bacteria</taxon>
        <taxon>Bacillati</taxon>
        <taxon>Bacillota</taxon>
        <taxon>Bacilli</taxon>
        <taxon>Bacillales</taxon>
        <taxon>Bacillaceae</taxon>
        <taxon>Oceanobacillus</taxon>
    </lineage>
</organism>
<gene>
    <name evidence="1" type="primary">pi237</name>
    <name evidence="1" type="ORF">GCM10007971_37060</name>
</gene>
<dbReference type="Proteomes" id="UP000624041">
    <property type="component" value="Unassembled WGS sequence"/>
</dbReference>
<keyword evidence="2" id="KW-1185">Reference proteome</keyword>
<comment type="caution">
    <text evidence="1">The sequence shown here is derived from an EMBL/GenBank/DDBJ whole genome shotgun (WGS) entry which is preliminary data.</text>
</comment>
<protein>
    <recommendedName>
        <fullName evidence="3">HK97 gp10 family phage protein</fullName>
    </recommendedName>
</protein>
<dbReference type="AlphaFoldDB" id="A0A917Y5I5"/>
<proteinExistence type="predicted"/>
<evidence type="ECO:0000313" key="1">
    <source>
        <dbReference type="EMBL" id="GGN66761.1"/>
    </source>
</evidence>
<sequence length="120" mass="13166">MVKTSIDNLANEITSILTEYTTEVEEGLEKAKEDNAKLGAKTLKVTSPKKTGKYAKGWRAKKIGKAWVVHNATDYQLTHLLEKGHAKVGGGRVPGKAHIAPVEEQVIVGYEEQLEKVIRG</sequence>
<accession>A0A917Y5I5</accession>
<dbReference type="RefSeq" id="WP_188859576.1">
    <property type="nucleotide sequence ID" value="NZ_BMOS01000049.1"/>
</dbReference>
<dbReference type="EMBL" id="BMOS01000049">
    <property type="protein sequence ID" value="GGN66761.1"/>
    <property type="molecule type" value="Genomic_DNA"/>
</dbReference>
<name>A0A917Y5I5_9BACI</name>
<evidence type="ECO:0000313" key="2">
    <source>
        <dbReference type="Proteomes" id="UP000624041"/>
    </source>
</evidence>
<reference evidence="1" key="1">
    <citation type="journal article" date="2014" name="Int. J. Syst. Evol. Microbiol.">
        <title>Complete genome sequence of Corynebacterium casei LMG S-19264T (=DSM 44701T), isolated from a smear-ripened cheese.</title>
        <authorList>
            <consortium name="US DOE Joint Genome Institute (JGI-PGF)"/>
            <person name="Walter F."/>
            <person name="Albersmeier A."/>
            <person name="Kalinowski J."/>
            <person name="Ruckert C."/>
        </authorList>
    </citation>
    <scope>NUCLEOTIDE SEQUENCE</scope>
    <source>
        <strain evidence="1">JCM 17251</strain>
    </source>
</reference>
<evidence type="ECO:0008006" key="3">
    <source>
        <dbReference type="Google" id="ProtNLM"/>
    </source>
</evidence>